<name>A0ABU8HGT1_9BACI</name>
<sequence length="284" mass="31794">MKKKKKVALYVLLTVVVLGLFSYYQNNSITTTNMSIQSDQIPEAFNGYKVVQLSDLHSKSFGKNQRVLVEKVKETNPDVIVFTGDLVDSKKYNEENSVVLMELLTSIAPVYYVSGNHEWWSERFATLEERLTSAGVKVLRNSSEVIERENEQIHIVGIDDPAIQPFLEEGETTDKAITKALEGIDPAEHFTILLAHRPEYFGIYAEHELDLALAGHAHGGQVRIPFIGGVVAPNQGFFPEYTSGTYTEADSKMIVHRGLGNSIIPQRIFNRPEIIVITLASKNE</sequence>
<keyword evidence="1" id="KW-0479">Metal-binding</keyword>
<organism evidence="5 6">
    <name type="scientific">Bacillus spongiae</name>
    <dbReference type="NCBI Taxonomy" id="2683610"/>
    <lineage>
        <taxon>Bacteria</taxon>
        <taxon>Bacillati</taxon>
        <taxon>Bacillota</taxon>
        <taxon>Bacilli</taxon>
        <taxon>Bacillales</taxon>
        <taxon>Bacillaceae</taxon>
        <taxon>Bacillus</taxon>
    </lineage>
</organism>
<keyword evidence="3" id="KW-1133">Transmembrane helix</keyword>
<dbReference type="PANTHER" id="PTHR31302">
    <property type="entry name" value="TRANSMEMBRANE PROTEIN WITH METALLOPHOSPHOESTERASE DOMAIN-RELATED"/>
    <property type="match status" value="1"/>
</dbReference>
<dbReference type="CDD" id="cd07385">
    <property type="entry name" value="MPP_YkuE_C"/>
    <property type="match status" value="1"/>
</dbReference>
<evidence type="ECO:0000256" key="3">
    <source>
        <dbReference type="SAM" id="Phobius"/>
    </source>
</evidence>
<gene>
    <name evidence="5" type="ORF">WAK64_15700</name>
</gene>
<dbReference type="Proteomes" id="UP001312865">
    <property type="component" value="Unassembled WGS sequence"/>
</dbReference>
<dbReference type="InterPro" id="IPR051158">
    <property type="entry name" value="Metallophosphoesterase_sf"/>
</dbReference>
<dbReference type="InterPro" id="IPR029052">
    <property type="entry name" value="Metallo-depent_PP-like"/>
</dbReference>
<proteinExistence type="predicted"/>
<dbReference type="Pfam" id="PF00149">
    <property type="entry name" value="Metallophos"/>
    <property type="match status" value="1"/>
</dbReference>
<evidence type="ECO:0000313" key="5">
    <source>
        <dbReference type="EMBL" id="MEI5908492.1"/>
    </source>
</evidence>
<feature type="domain" description="Calcineurin-like phosphoesterase" evidence="4">
    <location>
        <begin position="49"/>
        <end position="218"/>
    </location>
</feature>
<keyword evidence="3" id="KW-0472">Membrane</keyword>
<dbReference type="SUPFAM" id="SSF56300">
    <property type="entry name" value="Metallo-dependent phosphatases"/>
    <property type="match status" value="1"/>
</dbReference>
<keyword evidence="2" id="KW-0378">Hydrolase</keyword>
<protein>
    <submittedName>
        <fullName evidence="5">Metallophosphoesterase</fullName>
    </submittedName>
</protein>
<evidence type="ECO:0000256" key="1">
    <source>
        <dbReference type="ARBA" id="ARBA00022723"/>
    </source>
</evidence>
<accession>A0ABU8HGT1</accession>
<keyword evidence="3" id="KW-0812">Transmembrane</keyword>
<keyword evidence="6" id="KW-1185">Reference proteome</keyword>
<feature type="transmembrane region" description="Helical" evidence="3">
    <location>
        <begin position="7"/>
        <end position="24"/>
    </location>
</feature>
<dbReference type="EMBL" id="JBBAXC010000013">
    <property type="protein sequence ID" value="MEI5908492.1"/>
    <property type="molecule type" value="Genomic_DNA"/>
</dbReference>
<evidence type="ECO:0000313" key="6">
    <source>
        <dbReference type="Proteomes" id="UP001312865"/>
    </source>
</evidence>
<evidence type="ECO:0000259" key="4">
    <source>
        <dbReference type="Pfam" id="PF00149"/>
    </source>
</evidence>
<dbReference type="InterPro" id="IPR004843">
    <property type="entry name" value="Calcineurin-like_PHP"/>
</dbReference>
<dbReference type="PANTHER" id="PTHR31302:SF31">
    <property type="entry name" value="PHOSPHODIESTERASE YAEI"/>
    <property type="match status" value="1"/>
</dbReference>
<comment type="caution">
    <text evidence="5">The sequence shown here is derived from an EMBL/GenBank/DDBJ whole genome shotgun (WGS) entry which is preliminary data.</text>
</comment>
<dbReference type="RefSeq" id="WP_336587941.1">
    <property type="nucleotide sequence ID" value="NZ_JBBAXC010000013.1"/>
</dbReference>
<evidence type="ECO:0000256" key="2">
    <source>
        <dbReference type="ARBA" id="ARBA00022801"/>
    </source>
</evidence>
<dbReference type="Gene3D" id="3.60.21.10">
    <property type="match status" value="1"/>
</dbReference>
<reference evidence="5 6" key="1">
    <citation type="journal article" date="2018" name="J. Microbiol.">
        <title>Bacillus spongiae sp. nov., isolated from sponge of Jeju Island.</title>
        <authorList>
            <person name="Lee G.E."/>
            <person name="Im W.T."/>
            <person name="Park J.S."/>
        </authorList>
    </citation>
    <scope>NUCLEOTIDE SEQUENCE [LARGE SCALE GENOMIC DNA]</scope>
    <source>
        <strain evidence="5 6">135PIL107-10</strain>
    </source>
</reference>